<gene>
    <name evidence="3" type="ORF">CH371_19310</name>
</gene>
<dbReference type="PANTHER" id="PTHR36929:SF5">
    <property type="entry name" value="BLR6751 PROTEIN"/>
    <property type="match status" value="1"/>
</dbReference>
<dbReference type="SUPFAM" id="SSF55961">
    <property type="entry name" value="Bet v1-like"/>
    <property type="match status" value="1"/>
</dbReference>
<dbReference type="CDD" id="cd08896">
    <property type="entry name" value="SRPBCC_CalC_Aha1-like_3"/>
    <property type="match status" value="1"/>
</dbReference>
<name>A0A2M9Z747_9LEPT</name>
<comment type="similarity">
    <text evidence="1">Belongs to the AHA1 family.</text>
</comment>
<dbReference type="Gene3D" id="3.30.530.20">
    <property type="match status" value="1"/>
</dbReference>
<dbReference type="PANTHER" id="PTHR36929">
    <property type="entry name" value="ATTACHMENT SUBUNIT, PUTATIVE-RELATED"/>
    <property type="match status" value="1"/>
</dbReference>
<sequence length="161" mass="18511">MTTPKYYNVDPKTDLVLERIVDVPRELVWKAWTTPAHILKWFTPAPWTTIDCELDLRAGGIFRTTMKSPEGQEFPNMGSYLEVVENERLVFTDIFEPGFKPAQNGGFFTAILTLEKHGNGTKYHVLARHKHEEDRKKHEDMGFMDGWNAALDQLVALAKTF</sequence>
<feature type="domain" description="Activator of Hsp90 ATPase homologue 1/2-like C-terminal" evidence="2">
    <location>
        <begin position="22"/>
        <end position="158"/>
    </location>
</feature>
<evidence type="ECO:0000313" key="4">
    <source>
        <dbReference type="Proteomes" id="UP000231912"/>
    </source>
</evidence>
<protein>
    <submittedName>
        <fullName evidence="3">Polyketide cyclase</fullName>
    </submittedName>
</protein>
<dbReference type="EMBL" id="NPDT01000011">
    <property type="protein sequence ID" value="PJZ64261.1"/>
    <property type="molecule type" value="Genomic_DNA"/>
</dbReference>
<evidence type="ECO:0000256" key="1">
    <source>
        <dbReference type="ARBA" id="ARBA00006817"/>
    </source>
</evidence>
<proteinExistence type="inferred from homology"/>
<dbReference type="Pfam" id="PF08327">
    <property type="entry name" value="AHSA1"/>
    <property type="match status" value="1"/>
</dbReference>
<dbReference type="Proteomes" id="UP000231912">
    <property type="component" value="Unassembled WGS sequence"/>
</dbReference>
<evidence type="ECO:0000259" key="2">
    <source>
        <dbReference type="Pfam" id="PF08327"/>
    </source>
</evidence>
<dbReference type="InterPro" id="IPR023393">
    <property type="entry name" value="START-like_dom_sf"/>
</dbReference>
<organism evidence="3 4">
    <name type="scientific">Leptospira wolffii</name>
    <dbReference type="NCBI Taxonomy" id="409998"/>
    <lineage>
        <taxon>Bacteria</taxon>
        <taxon>Pseudomonadati</taxon>
        <taxon>Spirochaetota</taxon>
        <taxon>Spirochaetia</taxon>
        <taxon>Leptospirales</taxon>
        <taxon>Leptospiraceae</taxon>
        <taxon>Leptospira</taxon>
    </lineage>
</organism>
<reference evidence="3 4" key="1">
    <citation type="submission" date="2017-07" db="EMBL/GenBank/DDBJ databases">
        <title>Leptospira spp. isolated from tropical soils.</title>
        <authorList>
            <person name="Thibeaux R."/>
            <person name="Iraola G."/>
            <person name="Ferres I."/>
            <person name="Bierque E."/>
            <person name="Girault D."/>
            <person name="Soupe-Gilbert M.-E."/>
            <person name="Picardeau M."/>
            <person name="Goarant C."/>
        </authorList>
    </citation>
    <scope>NUCLEOTIDE SEQUENCE [LARGE SCALE GENOMIC DNA]</scope>
    <source>
        <strain evidence="3 4">FH2-C-A2</strain>
    </source>
</reference>
<evidence type="ECO:0000313" key="3">
    <source>
        <dbReference type="EMBL" id="PJZ64261.1"/>
    </source>
</evidence>
<dbReference type="AlphaFoldDB" id="A0A2M9Z747"/>
<accession>A0A2M9Z747</accession>
<comment type="caution">
    <text evidence="3">The sequence shown here is derived from an EMBL/GenBank/DDBJ whole genome shotgun (WGS) entry which is preliminary data.</text>
</comment>
<dbReference type="InterPro" id="IPR013538">
    <property type="entry name" value="ASHA1/2-like_C"/>
</dbReference>
<dbReference type="RefSeq" id="WP_016544472.1">
    <property type="nucleotide sequence ID" value="NZ_NPDT01000011.1"/>
</dbReference>